<gene>
    <name evidence="2" type="ORF">HY912_24510</name>
</gene>
<protein>
    <submittedName>
        <fullName evidence="2">Transposase</fullName>
    </submittedName>
</protein>
<dbReference type="AlphaFoldDB" id="A0A9D6V9Z5"/>
<dbReference type="EMBL" id="JACRDE010000636">
    <property type="protein sequence ID" value="MBI5252671.1"/>
    <property type="molecule type" value="Genomic_DNA"/>
</dbReference>
<feature type="domain" description="Tc1-like transposase DDE" evidence="1">
    <location>
        <begin position="1"/>
        <end position="32"/>
    </location>
</feature>
<evidence type="ECO:0000313" key="3">
    <source>
        <dbReference type="Proteomes" id="UP000807825"/>
    </source>
</evidence>
<evidence type="ECO:0000259" key="1">
    <source>
        <dbReference type="Pfam" id="PF13358"/>
    </source>
</evidence>
<evidence type="ECO:0000313" key="2">
    <source>
        <dbReference type="EMBL" id="MBI5252671.1"/>
    </source>
</evidence>
<proteinExistence type="predicted"/>
<dbReference type="GO" id="GO:0003676">
    <property type="term" value="F:nucleic acid binding"/>
    <property type="evidence" value="ECO:0007669"/>
    <property type="project" value="InterPro"/>
</dbReference>
<organism evidence="2 3">
    <name type="scientific">Desulfomonile tiedjei</name>
    <dbReference type="NCBI Taxonomy" id="2358"/>
    <lineage>
        <taxon>Bacteria</taxon>
        <taxon>Pseudomonadati</taxon>
        <taxon>Thermodesulfobacteriota</taxon>
        <taxon>Desulfomonilia</taxon>
        <taxon>Desulfomonilales</taxon>
        <taxon>Desulfomonilaceae</taxon>
        <taxon>Desulfomonile</taxon>
    </lineage>
</organism>
<feature type="non-terminal residue" evidence="2">
    <location>
        <position position="1"/>
    </location>
</feature>
<dbReference type="Gene3D" id="3.30.420.10">
    <property type="entry name" value="Ribonuclease H-like superfamily/Ribonuclease H"/>
    <property type="match status" value="1"/>
</dbReference>
<sequence>PYSPDLNPIERLWLLMKGEWFSHFYARSRDELNDRLIHALNWIIDRKELNKKTCSIPTKI</sequence>
<dbReference type="InterPro" id="IPR038717">
    <property type="entry name" value="Tc1-like_DDE_dom"/>
</dbReference>
<dbReference type="Pfam" id="PF13358">
    <property type="entry name" value="DDE_3"/>
    <property type="match status" value="1"/>
</dbReference>
<reference evidence="2" key="1">
    <citation type="submission" date="2020-07" db="EMBL/GenBank/DDBJ databases">
        <title>Huge and variable diversity of episymbiotic CPR bacteria and DPANN archaea in groundwater ecosystems.</title>
        <authorList>
            <person name="He C.Y."/>
            <person name="Keren R."/>
            <person name="Whittaker M."/>
            <person name="Farag I.F."/>
            <person name="Doudna J."/>
            <person name="Cate J.H.D."/>
            <person name="Banfield J.F."/>
        </authorList>
    </citation>
    <scope>NUCLEOTIDE SEQUENCE</scope>
    <source>
        <strain evidence="2">NC_groundwater_1664_Pr3_B-0.1um_52_9</strain>
    </source>
</reference>
<name>A0A9D6V9Z5_9BACT</name>
<dbReference type="InterPro" id="IPR036397">
    <property type="entry name" value="RNaseH_sf"/>
</dbReference>
<dbReference type="Proteomes" id="UP000807825">
    <property type="component" value="Unassembled WGS sequence"/>
</dbReference>
<comment type="caution">
    <text evidence="2">The sequence shown here is derived from an EMBL/GenBank/DDBJ whole genome shotgun (WGS) entry which is preliminary data.</text>
</comment>
<accession>A0A9D6V9Z5</accession>